<sequence length="785" mass="85736">MINLTKTDAMTEASYATDGFVVATETQALSYTSARVANPLFNRYETTDKPKVFGYYTDWAQYDGRIVGGSPRPDCQRDQRGRGVDLALLDPFAFDKIILGFAGILGDTGPKSDTLNKAADTLKISGEGSVTLLDPWGDAQSSQNVGFDGYADIQLPRDYQQKDVRGILGGLRDKQVAAKALGHDLIISLSIGGWTLSDGFYHTSRDQEKRTNFCNSVIDFLDRFPMFTELDLDWEYPGAEGIGNAYGADDYVYYVELIKELKAALIRAGKSDVKISIAACANIEVLQLSQVPLLIKAGVTGINLMTYDFFGTPWADRLNHHTNLQPNEESDFSLCEAVDYLIENSVEPKMINIGYAGYTRNAKGAEIETFSPLKGSYAPGDGSTTGTFEEGTSEWYDIIYNYLDLNKKSGKNGFELYTDQVADADYLYSPESKLFMSLDTPRSVKNKGTYALERNLGGIFTWTIDQENGLLVNAAREGLGCSPIEQKVDMEPFYFKGINVDPSPENNIPELFVPDSQTVDAGQAISFQVKATDADDDNLRFVVSDNATLVSTENGEATITYLAPNTGNNMQESVTVTVSDGLDSVSQEVLVYVKGLGGNTAPVLISPSSVEVKSGQTVTFSVSASDADDDMLSFSASEGEVTPTGSGADVSYTADVVDLDISVNLVITVSDGKAMDTNIVVVTVIADSDYGDTWSPDVVYNNGECVIYKGHLWEAQYYIEEHAPGTDSAWTAMVQEDQNPVKWDKDSSYGTQSTVEFESNYWFAKWAPSRGEEPGVDQYGAWKPA</sequence>
<keyword evidence="6" id="KW-0624">Polysaccharide degradation</keyword>
<gene>
    <name evidence="8" type="ORF">Sps_01460</name>
</gene>
<dbReference type="AlphaFoldDB" id="A0A1S6HM64"/>
<protein>
    <recommendedName>
        <fullName evidence="2">chitinase</fullName>
        <ecNumber evidence="2">3.2.1.14</ecNumber>
    </recommendedName>
</protein>
<evidence type="ECO:0000313" key="9">
    <source>
        <dbReference type="Proteomes" id="UP000189545"/>
    </source>
</evidence>
<feature type="domain" description="GH18" evidence="7">
    <location>
        <begin position="50"/>
        <end position="482"/>
    </location>
</feature>
<dbReference type="STRING" id="225848.Sps_01460"/>
<keyword evidence="9" id="KW-1185">Reference proteome</keyword>
<dbReference type="SMART" id="SM00495">
    <property type="entry name" value="ChtBD3"/>
    <property type="match status" value="2"/>
</dbReference>
<dbReference type="EMBL" id="CP014782">
    <property type="protein sequence ID" value="AQS36626.1"/>
    <property type="molecule type" value="Genomic_DNA"/>
</dbReference>
<dbReference type="InterPro" id="IPR013783">
    <property type="entry name" value="Ig-like_fold"/>
</dbReference>
<dbReference type="InterPro" id="IPR003610">
    <property type="entry name" value="CBM5/12"/>
</dbReference>
<dbReference type="SUPFAM" id="SSF51055">
    <property type="entry name" value="Carbohydrate binding domain"/>
    <property type="match status" value="1"/>
</dbReference>
<keyword evidence="5" id="KW-0119">Carbohydrate metabolism</keyword>
<dbReference type="SMART" id="SM00636">
    <property type="entry name" value="Glyco_18"/>
    <property type="match status" value="1"/>
</dbReference>
<name>A0A1S6HM64_9GAMM</name>
<dbReference type="InterPro" id="IPR017853">
    <property type="entry name" value="GH"/>
</dbReference>
<dbReference type="InterPro" id="IPR050314">
    <property type="entry name" value="Glycosyl_Hydrlase_18"/>
</dbReference>
<dbReference type="GO" id="GO:0000272">
    <property type="term" value="P:polysaccharide catabolic process"/>
    <property type="evidence" value="ECO:0007669"/>
    <property type="project" value="UniProtKB-KW"/>
</dbReference>
<dbReference type="PROSITE" id="PS51910">
    <property type="entry name" value="GH18_2"/>
    <property type="match status" value="1"/>
</dbReference>
<dbReference type="Gene3D" id="2.60.40.10">
    <property type="entry name" value="Immunoglobulins"/>
    <property type="match status" value="1"/>
</dbReference>
<dbReference type="OrthoDB" id="9775889at2"/>
<proteinExistence type="predicted"/>
<dbReference type="Pfam" id="PF17963">
    <property type="entry name" value="Big_9"/>
    <property type="match status" value="1"/>
</dbReference>
<dbReference type="SUPFAM" id="SSF51445">
    <property type="entry name" value="(Trans)glycosidases"/>
    <property type="match status" value="1"/>
</dbReference>
<dbReference type="InterPro" id="IPR036573">
    <property type="entry name" value="CBM_sf_5/12"/>
</dbReference>
<accession>A0A1S6HM64</accession>
<dbReference type="InterPro" id="IPR001223">
    <property type="entry name" value="Glyco_hydro18_cat"/>
</dbReference>
<dbReference type="InterPro" id="IPR029070">
    <property type="entry name" value="Chitinase_insertion_sf"/>
</dbReference>
<evidence type="ECO:0000256" key="3">
    <source>
        <dbReference type="ARBA" id="ARBA00022801"/>
    </source>
</evidence>
<dbReference type="Gene3D" id="3.10.50.10">
    <property type="match status" value="1"/>
</dbReference>
<dbReference type="GO" id="GO:0005576">
    <property type="term" value="C:extracellular region"/>
    <property type="evidence" value="ECO:0007669"/>
    <property type="project" value="InterPro"/>
</dbReference>
<organism evidence="8 9">
    <name type="scientific">Shewanella psychrophila</name>
    <dbReference type="NCBI Taxonomy" id="225848"/>
    <lineage>
        <taxon>Bacteria</taxon>
        <taxon>Pseudomonadati</taxon>
        <taxon>Pseudomonadota</taxon>
        <taxon>Gammaproteobacteria</taxon>
        <taxon>Alteromonadales</taxon>
        <taxon>Shewanellaceae</taxon>
        <taxon>Shewanella</taxon>
    </lineage>
</organism>
<evidence type="ECO:0000259" key="7">
    <source>
        <dbReference type="PROSITE" id="PS51910"/>
    </source>
</evidence>
<dbReference type="GO" id="GO:0008843">
    <property type="term" value="F:endochitinase activity"/>
    <property type="evidence" value="ECO:0007669"/>
    <property type="project" value="UniProtKB-EC"/>
</dbReference>
<keyword evidence="3" id="KW-0378">Hydrolase</keyword>
<reference evidence="8 9" key="1">
    <citation type="submission" date="2016-03" db="EMBL/GenBank/DDBJ databases">
        <title>Complete genome sequence of Shewanella psychrophila WP2, a deep sea bacterium isolated from west Pacific sediment.</title>
        <authorList>
            <person name="Xu G."/>
            <person name="Jian H."/>
        </authorList>
    </citation>
    <scope>NUCLEOTIDE SEQUENCE [LARGE SCALE GENOMIC DNA]</scope>
    <source>
        <strain evidence="8 9">WP2</strain>
    </source>
</reference>
<evidence type="ECO:0000256" key="1">
    <source>
        <dbReference type="ARBA" id="ARBA00000822"/>
    </source>
</evidence>
<dbReference type="GO" id="GO:0030246">
    <property type="term" value="F:carbohydrate binding"/>
    <property type="evidence" value="ECO:0007669"/>
    <property type="project" value="InterPro"/>
</dbReference>
<dbReference type="PANTHER" id="PTHR11177">
    <property type="entry name" value="CHITINASE"/>
    <property type="match status" value="1"/>
</dbReference>
<evidence type="ECO:0000256" key="2">
    <source>
        <dbReference type="ARBA" id="ARBA00012729"/>
    </source>
</evidence>
<dbReference type="Gene3D" id="3.20.20.80">
    <property type="entry name" value="Glycosidases"/>
    <property type="match status" value="1"/>
</dbReference>
<evidence type="ECO:0000256" key="4">
    <source>
        <dbReference type="ARBA" id="ARBA00023024"/>
    </source>
</evidence>
<dbReference type="GO" id="GO:0008061">
    <property type="term" value="F:chitin binding"/>
    <property type="evidence" value="ECO:0007669"/>
    <property type="project" value="InterPro"/>
</dbReference>
<dbReference type="Gene3D" id="2.10.10.20">
    <property type="entry name" value="Carbohydrate-binding module superfamily 5/12"/>
    <property type="match status" value="1"/>
</dbReference>
<evidence type="ECO:0000256" key="5">
    <source>
        <dbReference type="ARBA" id="ARBA00023277"/>
    </source>
</evidence>
<evidence type="ECO:0000256" key="6">
    <source>
        <dbReference type="ARBA" id="ARBA00023326"/>
    </source>
</evidence>
<dbReference type="SUPFAM" id="SSF54556">
    <property type="entry name" value="Chitinase insertion domain"/>
    <property type="match status" value="1"/>
</dbReference>
<dbReference type="CDD" id="cd12215">
    <property type="entry name" value="ChiC_BD"/>
    <property type="match status" value="1"/>
</dbReference>
<dbReference type="PANTHER" id="PTHR11177:SF317">
    <property type="entry name" value="CHITINASE 12-RELATED"/>
    <property type="match status" value="1"/>
</dbReference>
<dbReference type="Pfam" id="PF00704">
    <property type="entry name" value="Glyco_hydro_18"/>
    <property type="match status" value="1"/>
</dbReference>
<dbReference type="Proteomes" id="UP000189545">
    <property type="component" value="Chromosome"/>
</dbReference>
<dbReference type="EC" id="3.2.1.14" evidence="2"/>
<dbReference type="RefSeq" id="WP_077751914.1">
    <property type="nucleotide sequence ID" value="NZ_CP014782.1"/>
</dbReference>
<evidence type="ECO:0000313" key="8">
    <source>
        <dbReference type="EMBL" id="AQS36626.1"/>
    </source>
</evidence>
<keyword evidence="4" id="KW-0146">Chitin degradation</keyword>
<dbReference type="KEGG" id="spsw:Sps_01460"/>
<dbReference type="GO" id="GO:0006032">
    <property type="term" value="P:chitin catabolic process"/>
    <property type="evidence" value="ECO:0007669"/>
    <property type="project" value="UniProtKB-KW"/>
</dbReference>
<comment type="catalytic activity">
    <reaction evidence="1">
        <text>Random endo-hydrolysis of N-acetyl-beta-D-glucosaminide (1-&gt;4)-beta-linkages in chitin and chitodextrins.</text>
        <dbReference type="EC" id="3.2.1.14"/>
    </reaction>
</comment>
<dbReference type="InterPro" id="IPR011583">
    <property type="entry name" value="Chitinase_II/V-like_cat"/>
</dbReference>